<gene>
    <name evidence="3" type="ORF">KGM_212232</name>
</gene>
<evidence type="ECO:0000313" key="3">
    <source>
        <dbReference type="EMBL" id="OWR40886.1"/>
    </source>
</evidence>
<feature type="compositionally biased region" description="Basic and acidic residues" evidence="2">
    <location>
        <begin position="124"/>
        <end position="133"/>
    </location>
</feature>
<evidence type="ECO:0000313" key="4">
    <source>
        <dbReference type="Proteomes" id="UP000007151"/>
    </source>
</evidence>
<comment type="caution">
    <text evidence="3">The sequence shown here is derived from an EMBL/GenBank/DDBJ whole genome shotgun (WGS) entry which is preliminary data.</text>
</comment>
<dbReference type="AlphaFoldDB" id="A0A212EHC6"/>
<evidence type="ECO:0000256" key="2">
    <source>
        <dbReference type="SAM" id="MobiDB-lite"/>
    </source>
</evidence>
<evidence type="ECO:0000256" key="1">
    <source>
        <dbReference type="SAM" id="Coils"/>
    </source>
</evidence>
<feature type="compositionally biased region" description="Polar residues" evidence="2">
    <location>
        <begin position="497"/>
        <end position="507"/>
    </location>
</feature>
<feature type="coiled-coil region" evidence="1">
    <location>
        <begin position="321"/>
        <end position="376"/>
    </location>
</feature>
<protein>
    <submittedName>
        <fullName evidence="3">Uncharacterized protein</fullName>
    </submittedName>
</protein>
<proteinExistence type="predicted"/>
<dbReference type="eggNOG" id="ENOG502TBM6">
    <property type="taxonomic scope" value="Eukaryota"/>
</dbReference>
<feature type="coiled-coil region" evidence="1">
    <location>
        <begin position="202"/>
        <end position="229"/>
    </location>
</feature>
<dbReference type="KEGG" id="dpl:KGM_212232"/>
<name>A0A212EHC6_DANPL</name>
<feature type="compositionally biased region" description="Basic and acidic residues" evidence="2">
    <location>
        <begin position="97"/>
        <end position="109"/>
    </location>
</feature>
<dbReference type="STRING" id="278856.A0A212EHC6"/>
<feature type="region of interest" description="Disordered" evidence="2">
    <location>
        <begin position="496"/>
        <end position="534"/>
    </location>
</feature>
<organism evidence="3 4">
    <name type="scientific">Danaus plexippus plexippus</name>
    <dbReference type="NCBI Taxonomy" id="278856"/>
    <lineage>
        <taxon>Eukaryota</taxon>
        <taxon>Metazoa</taxon>
        <taxon>Ecdysozoa</taxon>
        <taxon>Arthropoda</taxon>
        <taxon>Hexapoda</taxon>
        <taxon>Insecta</taxon>
        <taxon>Pterygota</taxon>
        <taxon>Neoptera</taxon>
        <taxon>Endopterygota</taxon>
        <taxon>Lepidoptera</taxon>
        <taxon>Glossata</taxon>
        <taxon>Ditrysia</taxon>
        <taxon>Papilionoidea</taxon>
        <taxon>Nymphalidae</taxon>
        <taxon>Danainae</taxon>
        <taxon>Danaini</taxon>
        <taxon>Danaina</taxon>
        <taxon>Danaus</taxon>
        <taxon>Danaus</taxon>
    </lineage>
</organism>
<accession>A0A212EHC6</accession>
<feature type="coiled-coil region" evidence="1">
    <location>
        <begin position="406"/>
        <end position="459"/>
    </location>
</feature>
<dbReference type="Proteomes" id="UP000007151">
    <property type="component" value="Unassembled WGS sequence"/>
</dbReference>
<keyword evidence="4" id="KW-1185">Reference proteome</keyword>
<dbReference type="EMBL" id="AGBW02014916">
    <property type="protein sequence ID" value="OWR40886.1"/>
    <property type="molecule type" value="Genomic_DNA"/>
</dbReference>
<feature type="compositionally biased region" description="Basic and acidic residues" evidence="2">
    <location>
        <begin position="508"/>
        <end position="534"/>
    </location>
</feature>
<keyword evidence="1" id="KW-0175">Coiled coil</keyword>
<sequence>MDKHSGKNSSTELLFKILPLDDWVYIFFQPEYSRVRKFSNKDIPKLNFGDNFTHCHRHFDISTTDQRSSLRQDILNSVIKRTQSIMLERDNMDNPLYEDPKDVIVEKPPKPPRKRNMQGIMTSPRRDGKSLREQKRKLTKKYESLISALMDRCEESVVVITQKESQITKLREKLKTVLEYNSLFANENDRLKTEHTTLVSYIEECKEVIKEERKKNVENEKKLNNLNDRVKHYEIPDKEPSTVPLVEVCMSCSSRQIVLNQAREQNTRLQRDMQAMKDVLYRLNVQLSRYQERLRNMNSLDNKDVFKPSDKYNLDSLLTANLCQRQDSERKNEQIKKLEDDYRQTNEKYQKVCEENETIKEELRSALKNVRLYRKAAVVFRHRARSAAARANRVRRKQKQSSNEPLKRALEALEKIKLEIKAVKTRAHSSLSELERRILHQEREAIEAQTQYRRELERAELALRHKEGVIRNLVDKVADVEEVRLSQANAYRLQGIVSDTSDNSLSPKQEEKREKEDKKSNVKGSYRENDKRNK</sequence>
<reference evidence="3 4" key="1">
    <citation type="journal article" date="2011" name="Cell">
        <title>The monarch butterfly genome yields insights into long-distance migration.</title>
        <authorList>
            <person name="Zhan S."/>
            <person name="Merlin C."/>
            <person name="Boore J.L."/>
            <person name="Reppert S.M."/>
        </authorList>
    </citation>
    <scope>NUCLEOTIDE SEQUENCE [LARGE SCALE GENOMIC DNA]</scope>
    <source>
        <strain evidence="3">F-2</strain>
    </source>
</reference>
<dbReference type="InParanoid" id="A0A212EHC6"/>
<feature type="region of interest" description="Disordered" evidence="2">
    <location>
        <begin position="97"/>
        <end position="134"/>
    </location>
</feature>